<organism evidence="2 3">
    <name type="scientific">Pantoea dispersa</name>
    <dbReference type="NCBI Taxonomy" id="59814"/>
    <lineage>
        <taxon>Bacteria</taxon>
        <taxon>Pseudomonadati</taxon>
        <taxon>Pseudomonadota</taxon>
        <taxon>Gammaproteobacteria</taxon>
        <taxon>Enterobacterales</taxon>
        <taxon>Erwiniaceae</taxon>
        <taxon>Pantoea</taxon>
    </lineage>
</organism>
<dbReference type="Proteomes" id="UP000071979">
    <property type="component" value="Unassembled WGS sequence"/>
</dbReference>
<evidence type="ECO:0000313" key="3">
    <source>
        <dbReference type="Proteomes" id="UP000071979"/>
    </source>
</evidence>
<reference evidence="2 3" key="1">
    <citation type="journal article" date="2016" name="Front. Microbiol.">
        <title>Genomic Resource of Rice Seed Associated Bacteria.</title>
        <authorList>
            <person name="Midha S."/>
            <person name="Bansal K."/>
            <person name="Sharma S."/>
            <person name="Kumar N."/>
            <person name="Patil P.P."/>
            <person name="Chaudhry V."/>
            <person name="Patil P.B."/>
        </authorList>
    </citation>
    <scope>NUCLEOTIDE SEQUENCE [LARGE SCALE GENOMIC DNA]</scope>
    <source>
        <strain evidence="2 3">SA3</strain>
    </source>
</reference>
<dbReference type="PROSITE" id="PS50202">
    <property type="entry name" value="MSP"/>
    <property type="match status" value="1"/>
</dbReference>
<proteinExistence type="predicted"/>
<dbReference type="EMBL" id="LDSE01000045">
    <property type="protein sequence ID" value="KTS65268.1"/>
    <property type="molecule type" value="Genomic_DNA"/>
</dbReference>
<gene>
    <name evidence="2" type="ORF">SA3R_21195</name>
</gene>
<evidence type="ECO:0000313" key="2">
    <source>
        <dbReference type="EMBL" id="KTS65268.1"/>
    </source>
</evidence>
<sequence>MKVQLKIWVMRWTRQRSAPSDELVLRKMAKNRTNQILAKIFRMLIKPNWVERGPERLAVGSHRMRKMREIRKTVQIIILTVSRKMILFRLRTSQLTNKVYPLRPEHGKNTQVDLVVFLNL</sequence>
<comment type="caution">
    <text evidence="2">The sequence shown here is derived from an EMBL/GenBank/DDBJ whole genome shotgun (WGS) entry which is preliminary data.</text>
</comment>
<name>A0A8E1V724_9GAMM</name>
<accession>A0A8E1V724</accession>
<dbReference type="AlphaFoldDB" id="A0A8E1V724"/>
<protein>
    <recommendedName>
        <fullName evidence="1">MSP domain-containing protein</fullName>
    </recommendedName>
</protein>
<evidence type="ECO:0000259" key="1">
    <source>
        <dbReference type="PROSITE" id="PS50202"/>
    </source>
</evidence>
<dbReference type="InterPro" id="IPR000535">
    <property type="entry name" value="MSP_dom"/>
</dbReference>
<feature type="domain" description="MSP" evidence="1">
    <location>
        <begin position="42"/>
        <end position="120"/>
    </location>
</feature>